<dbReference type="InterPro" id="IPR035069">
    <property type="entry name" value="TTHA1013/TTHA0281-like"/>
</dbReference>
<evidence type="ECO:0000313" key="1">
    <source>
        <dbReference type="EMBL" id="BBI93617.1"/>
    </source>
</evidence>
<dbReference type="SUPFAM" id="SSF143100">
    <property type="entry name" value="TTHA1013/TTHA0281-like"/>
    <property type="match status" value="1"/>
</dbReference>
<accession>A0A455VJX8</accession>
<dbReference type="EMBL" id="AP019533">
    <property type="protein sequence ID" value="BBI93617.1"/>
    <property type="molecule type" value="Genomic_DNA"/>
</dbReference>
<name>A0A455VJX8_ENTAS</name>
<evidence type="ECO:0008006" key="2">
    <source>
        <dbReference type="Google" id="ProtNLM"/>
    </source>
</evidence>
<reference evidence="1" key="1">
    <citation type="submission" date="2019-03" db="EMBL/GenBank/DDBJ databases">
        <title>Complete genome sequences of Enterobacter asburiae str. MRY18-106 isolated from a patient in Japan.</title>
        <authorList>
            <person name="Sekizuka T."/>
            <person name="Matsui M."/>
            <person name="Takara T."/>
            <person name="Uechi A."/>
            <person name="Harakuni M."/>
            <person name="Kimura T."/>
            <person name="Suzuki S."/>
            <person name="Kuroda M."/>
        </authorList>
    </citation>
    <scope>NUCLEOTIDE SEQUENCE</scope>
    <source>
        <strain evidence="1">MRY18-106</strain>
    </source>
</reference>
<organism evidence="1">
    <name type="scientific">Enterobacter asburiae</name>
    <dbReference type="NCBI Taxonomy" id="61645"/>
    <lineage>
        <taxon>Bacteria</taxon>
        <taxon>Pseudomonadati</taxon>
        <taxon>Pseudomonadota</taxon>
        <taxon>Gammaproteobacteria</taxon>
        <taxon>Enterobacterales</taxon>
        <taxon>Enterobacteriaceae</taxon>
        <taxon>Enterobacter</taxon>
        <taxon>Enterobacter cloacae complex</taxon>
    </lineage>
</organism>
<dbReference type="AlphaFoldDB" id="A0A455VJX8"/>
<sequence>MFYPAYIHSDSDGSTSGFSLTFHAVVSGDSMYDAFQDARDALIAHFEAHFGLRQHVACCLGKKLII</sequence>
<gene>
    <name evidence="1" type="ORF">MRY18106EAS_01490</name>
</gene>
<protein>
    <recommendedName>
        <fullName evidence="2">HicB-like antitoxin of toxin-antitoxin system domain-containing protein</fullName>
    </recommendedName>
</protein>
<proteinExistence type="predicted"/>